<protein>
    <submittedName>
        <fullName evidence="7">TlpA family protein disulfide reductase</fullName>
    </submittedName>
</protein>
<dbReference type="GO" id="GO:0017004">
    <property type="term" value="P:cytochrome complex assembly"/>
    <property type="evidence" value="ECO:0007669"/>
    <property type="project" value="UniProtKB-KW"/>
</dbReference>
<sequence length="212" mass="22430">MRHTHPPRSRIHTSAHVTYFNAVLAIMFAALVGCAPAEKGLEDNSAANDQGYVSGTGVITQIPEGERAGAVELSGETTNGQSFDLEEWQGSPVVLNLWYAACPPCREEAPDLQDAYMAFKDEGVRFLGINVRDEAAAANAFARQFGITYPSMLDKEGKAVAALSGLLPPQAVPSTVVLDSTGAPAARVVGIVDRSTLNALITDVLDEESSTP</sequence>
<accession>A0A9D2UL73</accession>
<dbReference type="CDD" id="cd02966">
    <property type="entry name" value="TlpA_like_family"/>
    <property type="match status" value="1"/>
</dbReference>
<dbReference type="GO" id="GO:0016209">
    <property type="term" value="F:antioxidant activity"/>
    <property type="evidence" value="ECO:0007669"/>
    <property type="project" value="InterPro"/>
</dbReference>
<keyword evidence="5" id="KW-0676">Redox-active center</keyword>
<dbReference type="PANTHER" id="PTHR42852">
    <property type="entry name" value="THIOL:DISULFIDE INTERCHANGE PROTEIN DSBE"/>
    <property type="match status" value="1"/>
</dbReference>
<reference evidence="7" key="2">
    <citation type="submission" date="2021-09" db="EMBL/GenBank/DDBJ databases">
        <authorList>
            <person name="Gilroy R."/>
        </authorList>
    </citation>
    <scope>NUCLEOTIDE SEQUENCE</scope>
    <source>
        <strain evidence="7">CHK139-4039</strain>
    </source>
</reference>
<keyword evidence="2" id="KW-0201">Cytochrome c-type biogenesis</keyword>
<dbReference type="PROSITE" id="PS51257">
    <property type="entry name" value="PROKAR_LIPOPROTEIN"/>
    <property type="match status" value="1"/>
</dbReference>
<keyword evidence="4" id="KW-1015">Disulfide bond</keyword>
<evidence type="ECO:0000256" key="5">
    <source>
        <dbReference type="ARBA" id="ARBA00023284"/>
    </source>
</evidence>
<gene>
    <name evidence="7" type="ORF">K8V74_03410</name>
</gene>
<dbReference type="EMBL" id="DYXR01000104">
    <property type="protein sequence ID" value="HJE76974.1"/>
    <property type="molecule type" value="Genomic_DNA"/>
</dbReference>
<evidence type="ECO:0000313" key="8">
    <source>
        <dbReference type="Proteomes" id="UP000743760"/>
    </source>
</evidence>
<organism evidence="7 8">
    <name type="scientific">Brevibacterium epidermidis</name>
    <dbReference type="NCBI Taxonomy" id="1698"/>
    <lineage>
        <taxon>Bacteria</taxon>
        <taxon>Bacillati</taxon>
        <taxon>Actinomycetota</taxon>
        <taxon>Actinomycetes</taxon>
        <taxon>Micrococcales</taxon>
        <taxon>Brevibacteriaceae</taxon>
        <taxon>Brevibacterium</taxon>
    </lineage>
</organism>
<dbReference type="InterPro" id="IPR013766">
    <property type="entry name" value="Thioredoxin_domain"/>
</dbReference>
<feature type="domain" description="Thioredoxin" evidence="6">
    <location>
        <begin position="62"/>
        <end position="210"/>
    </location>
</feature>
<dbReference type="GO" id="GO:0030313">
    <property type="term" value="C:cell envelope"/>
    <property type="evidence" value="ECO:0007669"/>
    <property type="project" value="UniProtKB-SubCell"/>
</dbReference>
<evidence type="ECO:0000313" key="7">
    <source>
        <dbReference type="EMBL" id="HJE76974.1"/>
    </source>
</evidence>
<keyword evidence="3" id="KW-0812">Transmembrane</keyword>
<dbReference type="GO" id="GO:0016491">
    <property type="term" value="F:oxidoreductase activity"/>
    <property type="evidence" value="ECO:0007669"/>
    <property type="project" value="InterPro"/>
</dbReference>
<dbReference type="InterPro" id="IPR000866">
    <property type="entry name" value="AhpC/TSA"/>
</dbReference>
<evidence type="ECO:0000256" key="4">
    <source>
        <dbReference type="ARBA" id="ARBA00023157"/>
    </source>
</evidence>
<dbReference type="SUPFAM" id="SSF52833">
    <property type="entry name" value="Thioredoxin-like"/>
    <property type="match status" value="1"/>
</dbReference>
<dbReference type="InterPro" id="IPR036249">
    <property type="entry name" value="Thioredoxin-like_sf"/>
</dbReference>
<dbReference type="Pfam" id="PF00578">
    <property type="entry name" value="AhpC-TSA"/>
    <property type="match status" value="1"/>
</dbReference>
<evidence type="ECO:0000259" key="6">
    <source>
        <dbReference type="PROSITE" id="PS51352"/>
    </source>
</evidence>
<dbReference type="Proteomes" id="UP000743760">
    <property type="component" value="Unassembled WGS sequence"/>
</dbReference>
<evidence type="ECO:0000256" key="1">
    <source>
        <dbReference type="ARBA" id="ARBA00004196"/>
    </source>
</evidence>
<keyword evidence="3" id="KW-0735">Signal-anchor</keyword>
<dbReference type="AlphaFoldDB" id="A0A9D2UL73"/>
<name>A0A9D2UL73_BREEP</name>
<proteinExistence type="predicted"/>
<dbReference type="InterPro" id="IPR050553">
    <property type="entry name" value="Thioredoxin_ResA/DsbE_sf"/>
</dbReference>
<comment type="caution">
    <text evidence="7">The sequence shown here is derived from an EMBL/GenBank/DDBJ whole genome shotgun (WGS) entry which is preliminary data.</text>
</comment>
<dbReference type="Gene3D" id="3.40.30.10">
    <property type="entry name" value="Glutaredoxin"/>
    <property type="match status" value="1"/>
</dbReference>
<evidence type="ECO:0000256" key="3">
    <source>
        <dbReference type="ARBA" id="ARBA00022968"/>
    </source>
</evidence>
<reference evidence="7" key="1">
    <citation type="journal article" date="2021" name="PeerJ">
        <title>Extensive microbial diversity within the chicken gut microbiome revealed by metagenomics and culture.</title>
        <authorList>
            <person name="Gilroy R."/>
            <person name="Ravi A."/>
            <person name="Getino M."/>
            <person name="Pursley I."/>
            <person name="Horton D.L."/>
            <person name="Alikhan N.F."/>
            <person name="Baker D."/>
            <person name="Gharbi K."/>
            <person name="Hall N."/>
            <person name="Watson M."/>
            <person name="Adriaenssens E.M."/>
            <person name="Foster-Nyarko E."/>
            <person name="Jarju S."/>
            <person name="Secka A."/>
            <person name="Antonio M."/>
            <person name="Oren A."/>
            <person name="Chaudhuri R.R."/>
            <person name="La Ragione R."/>
            <person name="Hildebrand F."/>
            <person name="Pallen M.J."/>
        </authorList>
    </citation>
    <scope>NUCLEOTIDE SEQUENCE</scope>
    <source>
        <strain evidence="7">CHK139-4039</strain>
    </source>
</reference>
<dbReference type="PROSITE" id="PS51352">
    <property type="entry name" value="THIOREDOXIN_2"/>
    <property type="match status" value="1"/>
</dbReference>
<comment type="subcellular location">
    <subcellularLocation>
        <location evidence="1">Cell envelope</location>
    </subcellularLocation>
</comment>
<dbReference type="PANTHER" id="PTHR42852:SF6">
    <property type="entry name" value="THIOL:DISULFIDE INTERCHANGE PROTEIN DSBE"/>
    <property type="match status" value="1"/>
</dbReference>
<evidence type="ECO:0000256" key="2">
    <source>
        <dbReference type="ARBA" id="ARBA00022748"/>
    </source>
</evidence>